<keyword evidence="5" id="KW-0503">Monooxygenase</keyword>
<keyword evidence="3" id="KW-0274">FAD</keyword>
<dbReference type="GO" id="GO:0004497">
    <property type="term" value="F:monooxygenase activity"/>
    <property type="evidence" value="ECO:0007669"/>
    <property type="project" value="UniProtKB-KW"/>
</dbReference>
<dbReference type="Proteomes" id="UP001500886">
    <property type="component" value="Unassembled WGS sequence"/>
</dbReference>
<comment type="caution">
    <text evidence="5">The sequence shown here is derived from an EMBL/GenBank/DDBJ whole genome shotgun (WGS) entry which is preliminary data.</text>
</comment>
<comment type="cofactor">
    <cofactor evidence="1">
        <name>FAD</name>
        <dbReference type="ChEBI" id="CHEBI:57692"/>
    </cofactor>
</comment>
<dbReference type="PRINTS" id="PR00420">
    <property type="entry name" value="RNGMNOXGNASE"/>
</dbReference>
<dbReference type="PANTHER" id="PTHR43004:SF19">
    <property type="entry name" value="BINDING MONOOXYGENASE, PUTATIVE (JCVI)-RELATED"/>
    <property type="match status" value="1"/>
</dbReference>
<name>A0ABP6GIY4_9ACTN</name>
<dbReference type="InterPro" id="IPR002938">
    <property type="entry name" value="FAD-bd"/>
</dbReference>
<dbReference type="Gene3D" id="3.50.50.60">
    <property type="entry name" value="FAD/NAD(P)-binding domain"/>
    <property type="match status" value="1"/>
</dbReference>
<keyword evidence="2" id="KW-0285">Flavoprotein</keyword>
<proteinExistence type="predicted"/>
<organism evidence="5 6">
    <name type="scientific">Streptomyces luteosporeus</name>
    <dbReference type="NCBI Taxonomy" id="173856"/>
    <lineage>
        <taxon>Bacteria</taxon>
        <taxon>Bacillati</taxon>
        <taxon>Actinomycetota</taxon>
        <taxon>Actinomycetes</taxon>
        <taxon>Kitasatosporales</taxon>
        <taxon>Streptomycetaceae</taxon>
        <taxon>Streptomyces</taxon>
    </lineage>
</organism>
<evidence type="ECO:0000256" key="2">
    <source>
        <dbReference type="ARBA" id="ARBA00022630"/>
    </source>
</evidence>
<dbReference type="InterPro" id="IPR050641">
    <property type="entry name" value="RIFMO-like"/>
</dbReference>
<gene>
    <name evidence="5" type="ORF">GCM10010315_48830</name>
</gene>
<dbReference type="SUPFAM" id="SSF51905">
    <property type="entry name" value="FAD/NAD(P)-binding domain"/>
    <property type="match status" value="1"/>
</dbReference>
<dbReference type="PANTHER" id="PTHR43004">
    <property type="entry name" value="TRK SYSTEM POTASSIUM UPTAKE PROTEIN"/>
    <property type="match status" value="1"/>
</dbReference>
<keyword evidence="6" id="KW-1185">Reference proteome</keyword>
<evidence type="ECO:0000256" key="3">
    <source>
        <dbReference type="ARBA" id="ARBA00022827"/>
    </source>
</evidence>
<protein>
    <submittedName>
        <fullName evidence="5">FAD-dependent monooxygenase</fullName>
    </submittedName>
</protein>
<dbReference type="InterPro" id="IPR036188">
    <property type="entry name" value="FAD/NAD-bd_sf"/>
</dbReference>
<evidence type="ECO:0000313" key="5">
    <source>
        <dbReference type="EMBL" id="GAA2722810.1"/>
    </source>
</evidence>
<reference evidence="6" key="1">
    <citation type="journal article" date="2019" name="Int. J. Syst. Evol. Microbiol.">
        <title>The Global Catalogue of Microorganisms (GCM) 10K type strain sequencing project: providing services to taxonomists for standard genome sequencing and annotation.</title>
        <authorList>
            <consortium name="The Broad Institute Genomics Platform"/>
            <consortium name="The Broad Institute Genome Sequencing Center for Infectious Disease"/>
            <person name="Wu L."/>
            <person name="Ma J."/>
        </authorList>
    </citation>
    <scope>NUCLEOTIDE SEQUENCE [LARGE SCALE GENOMIC DNA]</scope>
    <source>
        <strain evidence="6">JCM 4542</strain>
    </source>
</reference>
<evidence type="ECO:0000256" key="1">
    <source>
        <dbReference type="ARBA" id="ARBA00001974"/>
    </source>
</evidence>
<dbReference type="Gene3D" id="3.40.30.120">
    <property type="match status" value="1"/>
</dbReference>
<keyword evidence="5" id="KW-0560">Oxidoreductase</keyword>
<dbReference type="Pfam" id="PF01494">
    <property type="entry name" value="FAD_binding_3"/>
    <property type="match status" value="1"/>
</dbReference>
<accession>A0ABP6GIY4</accession>
<dbReference type="EMBL" id="BAAASL010000021">
    <property type="protein sequence ID" value="GAA2722810.1"/>
    <property type="molecule type" value="Genomic_DNA"/>
</dbReference>
<dbReference type="Gene3D" id="3.30.70.2450">
    <property type="match status" value="1"/>
</dbReference>
<sequence>MTGAAMDTDVIVVGGGPTGLTLAGELALAGVRAVVLERQPVRSGQSRALNLQPRTAEMLDMRGWLEPVLDRALTTVPTGHFAGIPLDYDVFDTAFPYQVGIPQARVEEFLEDNLAAYDVPVLRGHELTGLAQDADGVTATVATPDGTTRRLRAAYAVGADGARSRVRKEAHIAFPGRDGRLSMVVADIVLADNGTLPTQWPLPRYDARDEQLFLVPLGGGVFRFLFGGPEQQERDRDAPVTEDEVRAALRPAGGVRPELVEVRWASRFTDAARQAEQYRAGRVLLAGDAAHIHFPAGGQGLNLGVQDAFNLGWKLASVVTGRAGEDLLETYHAERHPVGAGVLRNTRAQGVLVHPDEDVHALRETVAGMLAQPDANRYVAGLVSGLGIRYPMPGAPPHPLLGARMPGVRLPDGRGRLLAPPRAPEDMLGPWRERVGLVADAATGADAVLVRPDGYVCWAGPPGEGTPRTALERWFGRP</sequence>
<evidence type="ECO:0000259" key="4">
    <source>
        <dbReference type="Pfam" id="PF01494"/>
    </source>
</evidence>
<evidence type="ECO:0000313" key="6">
    <source>
        <dbReference type="Proteomes" id="UP001500886"/>
    </source>
</evidence>
<dbReference type="Pfam" id="PF21274">
    <property type="entry name" value="Rng_hyd_C"/>
    <property type="match status" value="1"/>
</dbReference>
<feature type="domain" description="FAD-binding" evidence="4">
    <location>
        <begin position="7"/>
        <end position="346"/>
    </location>
</feature>